<gene>
    <name evidence="1" type="ORF">DM484_17460</name>
</gene>
<accession>A0A2W4SKX1</accession>
<comment type="caution">
    <text evidence="1">The sequence shown here is derived from an EMBL/GenBank/DDBJ whole genome shotgun (WGS) entry which is preliminary data.</text>
</comment>
<proteinExistence type="predicted"/>
<evidence type="ECO:0000313" key="1">
    <source>
        <dbReference type="EMBL" id="PZN76000.1"/>
    </source>
</evidence>
<reference evidence="1 2" key="1">
    <citation type="journal article" date="2018" name="Aquat. Microb. Ecol.">
        <title>Gammaproteobacterial methanotrophs dominate.</title>
        <authorList>
            <person name="Rissanen A.J."/>
            <person name="Saarenheimo J."/>
            <person name="Tiirola M."/>
            <person name="Peura S."/>
            <person name="Aalto S.L."/>
            <person name="Karvinen A."/>
            <person name="Nykanen H."/>
        </authorList>
    </citation>
    <scope>NUCLEOTIDE SEQUENCE [LARGE SCALE GENOMIC DNA]</scope>
    <source>
        <strain evidence="1">AMbin10</strain>
    </source>
</reference>
<evidence type="ECO:0000313" key="2">
    <source>
        <dbReference type="Proteomes" id="UP000249396"/>
    </source>
</evidence>
<protein>
    <submittedName>
        <fullName evidence="1">Uncharacterized protein</fullName>
    </submittedName>
</protein>
<dbReference type="Proteomes" id="UP000249396">
    <property type="component" value="Unassembled WGS sequence"/>
</dbReference>
<organism evidence="1 2">
    <name type="scientific">Candidatus Methylumidiphilus alinenensis</name>
    <dbReference type="NCBI Taxonomy" id="2202197"/>
    <lineage>
        <taxon>Bacteria</taxon>
        <taxon>Pseudomonadati</taxon>
        <taxon>Pseudomonadota</taxon>
        <taxon>Gammaproteobacteria</taxon>
        <taxon>Methylococcales</taxon>
        <taxon>Candidatus Methylumidiphilus</taxon>
    </lineage>
</organism>
<name>A0A2W4SKX1_9GAMM</name>
<dbReference type="EMBL" id="QJPH01000369">
    <property type="protein sequence ID" value="PZN76000.1"/>
    <property type="molecule type" value="Genomic_DNA"/>
</dbReference>
<sequence length="212" mass="23490">MQCETDIHKQPLIVDMNVTEYFKESLNSALSRQKIKAEEDTVFYIVNLLAWFAKAENLFPQSEFGMGGQPLALTYAEAVEAKTQDGREAALRRLGDVALVVAGLFAASFSRKLVDIDYYIAMGGSAYGLLSEQSSSSVRSRTFRAIFGELSSKFQSFVDALSEVGDNTPLGSQTDVLRLYEIWMRTGSTYAAERLRRHGIEPARAAVSGRYS</sequence>
<dbReference type="AlphaFoldDB" id="A0A2W4SKX1"/>